<evidence type="ECO:0000313" key="1">
    <source>
        <dbReference type="EMBL" id="TGO15950.1"/>
    </source>
</evidence>
<protein>
    <recommendedName>
        <fullName evidence="3">Fungal N-terminal domain-containing protein</fullName>
    </recommendedName>
</protein>
<evidence type="ECO:0000313" key="2">
    <source>
        <dbReference type="Proteomes" id="UP000297777"/>
    </source>
</evidence>
<gene>
    <name evidence="1" type="ORF">BTUL_0034g00740</name>
</gene>
<name>A0A4Z1EWS6_9HELO</name>
<dbReference type="OrthoDB" id="341259at2759"/>
<dbReference type="EMBL" id="PQXH01000034">
    <property type="protein sequence ID" value="TGO15950.1"/>
    <property type="molecule type" value="Genomic_DNA"/>
</dbReference>
<reference evidence="1 2" key="1">
    <citation type="submission" date="2017-12" db="EMBL/GenBank/DDBJ databases">
        <title>Comparative genomics of Botrytis spp.</title>
        <authorList>
            <person name="Valero-Jimenez C.A."/>
            <person name="Tapia P."/>
            <person name="Veloso J."/>
            <person name="Silva-Moreno E."/>
            <person name="Staats M."/>
            <person name="Valdes J.H."/>
            <person name="Van Kan J.A.L."/>
        </authorList>
    </citation>
    <scope>NUCLEOTIDE SEQUENCE [LARGE SCALE GENOMIC DNA]</scope>
    <source>
        <strain evidence="1 2">Bt9001</strain>
    </source>
</reference>
<proteinExistence type="predicted"/>
<dbReference type="Proteomes" id="UP000297777">
    <property type="component" value="Unassembled WGS sequence"/>
</dbReference>
<accession>A0A4Z1EWS6</accession>
<comment type="caution">
    <text evidence="1">The sequence shown here is derived from an EMBL/GenBank/DDBJ whole genome shotgun (WGS) entry which is preliminary data.</text>
</comment>
<keyword evidence="2" id="KW-1185">Reference proteome</keyword>
<sequence length="262" mass="30239">MDPVSAISLAAAIAQFIDYSCKIVCKSKEIYNSTSGLTTEHNRTETATLRLKELTQSIHLPPKRTNSGSSVVHSRLQIITQECKIVSDTLINRLNQLKVPNQSQYPKWKSFRMALKSVWSKHEIDEFALRLRDLRKELDTELLLLLRDGSDSMSSAAENHFQRLDDNTKKVLNELLKIQSSDQDFLRRFERLSLSQQLEFQKLGLLTAKQNYSFESLNRDTKNIIELLLESRVYCNENLILSRQLVDQNRQAGAELVERDNR</sequence>
<dbReference type="AlphaFoldDB" id="A0A4Z1EWS6"/>
<organism evidence="1 2">
    <name type="scientific">Botrytis tulipae</name>
    <dbReference type="NCBI Taxonomy" id="87230"/>
    <lineage>
        <taxon>Eukaryota</taxon>
        <taxon>Fungi</taxon>
        <taxon>Dikarya</taxon>
        <taxon>Ascomycota</taxon>
        <taxon>Pezizomycotina</taxon>
        <taxon>Leotiomycetes</taxon>
        <taxon>Helotiales</taxon>
        <taxon>Sclerotiniaceae</taxon>
        <taxon>Botrytis</taxon>
    </lineage>
</organism>
<evidence type="ECO:0008006" key="3">
    <source>
        <dbReference type="Google" id="ProtNLM"/>
    </source>
</evidence>